<evidence type="ECO:0000259" key="3">
    <source>
        <dbReference type="Pfam" id="PF16201"/>
    </source>
</evidence>
<dbReference type="Pfam" id="PF11707">
    <property type="entry name" value="Npa1"/>
    <property type="match status" value="1"/>
</dbReference>
<reference evidence="4" key="1">
    <citation type="submission" date="2017-12" db="EMBL/GenBank/DDBJ databases">
        <title>High-resolution comparative analysis of great ape genomes.</title>
        <authorList>
            <person name="Pollen A."/>
            <person name="Hastie A."/>
            <person name="Hormozdiari F."/>
            <person name="Dougherty M."/>
            <person name="Liu R."/>
            <person name="Chaisson M."/>
            <person name="Hoppe E."/>
            <person name="Hill C."/>
            <person name="Pang A."/>
            <person name="Hillier L."/>
            <person name="Baker C."/>
            <person name="Armstrong J."/>
            <person name="Shendure J."/>
            <person name="Paten B."/>
            <person name="Wilson R."/>
            <person name="Chao H."/>
            <person name="Schneider V."/>
            <person name="Ventura M."/>
            <person name="Kronenberg Z."/>
            <person name="Murali S."/>
            <person name="Gordon D."/>
            <person name="Cantsilieris S."/>
            <person name="Munson K."/>
            <person name="Nelson B."/>
            <person name="Raja A."/>
            <person name="Underwood J."/>
            <person name="Diekhans M."/>
            <person name="Fiddes I."/>
            <person name="Haussler D."/>
            <person name="Eichler E."/>
        </authorList>
    </citation>
    <scope>NUCLEOTIDE SEQUENCE [LARGE SCALE GENOMIC DNA]</scope>
    <source>
        <strain evidence="4">Susie</strain>
    </source>
</reference>
<dbReference type="InterPro" id="IPR016024">
    <property type="entry name" value="ARM-type_fold"/>
</dbReference>
<feature type="region of interest" description="Disordered" evidence="1">
    <location>
        <begin position="1749"/>
        <end position="1772"/>
    </location>
</feature>
<gene>
    <name evidence="4" type="ORF">CR201_G0027313</name>
</gene>
<proteinExistence type="predicted"/>
<dbReference type="GO" id="GO:0005730">
    <property type="term" value="C:nucleolus"/>
    <property type="evidence" value="ECO:0007669"/>
    <property type="project" value="TreeGrafter"/>
</dbReference>
<dbReference type="EMBL" id="NDHI03003455">
    <property type="protein sequence ID" value="PNJ45901.1"/>
    <property type="molecule type" value="Genomic_DNA"/>
</dbReference>
<dbReference type="GO" id="GO:0000466">
    <property type="term" value="P:maturation of 5.8S rRNA from tricistronic rRNA transcript (SSU-rRNA, 5.8S rRNA, LSU-rRNA)"/>
    <property type="evidence" value="ECO:0007669"/>
    <property type="project" value="TreeGrafter"/>
</dbReference>
<name>A0A2J8UKV9_PONAB</name>
<dbReference type="InterPro" id="IPR021714">
    <property type="entry name" value="URB1_N"/>
</dbReference>
<protein>
    <submittedName>
        <fullName evidence="4">URB1 isoform 2</fullName>
    </submittedName>
</protein>
<evidence type="ECO:0000259" key="2">
    <source>
        <dbReference type="Pfam" id="PF11707"/>
    </source>
</evidence>
<dbReference type="PANTHER" id="PTHR13500:SF0">
    <property type="entry name" value="NUCLEOLAR PRE-RIBOSOMAL-ASSOCIATED PROTEIN 1"/>
    <property type="match status" value="1"/>
</dbReference>
<comment type="caution">
    <text evidence="4">The sequence shown here is derived from an EMBL/GenBank/DDBJ whole genome shotgun (WGS) entry which is preliminary data.</text>
</comment>
<feature type="domain" description="URB1 C-terminal" evidence="3">
    <location>
        <begin position="1397"/>
        <end position="1586"/>
    </location>
</feature>
<feature type="domain" description="URB1 N-terminal" evidence="2">
    <location>
        <begin position="78"/>
        <end position="189"/>
    </location>
</feature>
<sequence length="2000" mass="223968">MGVPKRKAPGGQDCAASSAGAAKRARKEELTGVRFKTQLKDPQGPGPGLEAFVSAAKKLPREDVYDVVEGYIKISVECAEIFQLLSGEKRPESETMLIFQVFEAILLRTASDLSHFHVVGTNIVKKLMNNHMKLICESLYASGYRLARACLSLMAAMVTQGPEAARDVCSHFDLNKKTLYTLVTKRDSKVSAEEAGKTMVRELVHNFLMDLCCSLKHGINFYDASLGTFGRGGNLTLLHFLLGLKTAADDDLVADLVVNILKVCPDLLNKYFKEIYEAQPEISRAFQTREFIPLPRLLAMVMVTTVPLVCDKSMFTQALNRALKTVDHCLNKEVWQESGVYTAVMMEEFVQLFREALSKILPDLNTIVWVWQSLKKQETKQDDKKGKKRSDGAPAACDARQCDDVETILLKAVLLQVICLYQKVVPHVVMQYNFDFSKLLKGVISEQGLQEEVPPVLQHHMLKVALELPANKFLWLKAQILRDTGVFEHTWKELELWLEHLENTTEEDKETVIQFLERILLTLVANPYSYTDKASDFVQEASTLQATMSKQEADDMSIPISHIDDVLDMVDVLVEGSEGLDEEIGFTLNEDMILLTFPFSAVVPAALEARNKLLLGTGNEAALLQAAYESQALQDEHIQAQLQATMPRLSMQQVLRVAKQVLLYLRSTVENFGQLGRSAGPPLLQLFLDLLRRLIVHCEQLDAQNQQRCGAARAEADLFLDMESVASLELANDQTLEEVLVAILRHPTLEGWFLALEQQALPPHTLSPVLVKLLATHFSAGVLQLLAASAPILRNIGQLGLLARYSEAITQSVLKELQNRRAGPATSPPKTPLQLEALQELHPYMKGAQLREVTLALLSLPETRLVTQQRTKSPGRERHLNALGKTLVQLLTCSPQDQLQSGELLWSSEYVRGLGALLPTLAVDELDTVLLHTLQRDPVLAPAVGADLLDYCLAWRTQASLSIAALLLRESCTHLLWFEQWCLRAGPGLGLQGDLDDFLPLIHVYLQCRVRSHFTRPAGVSSAVIPVLRKTLWRQLQSRLLSTDSPPASGPYQEILAQLVPFARAKDLSVLMDRLPSLLHTPSSHKRWIVADSISAALEGSAEELCAWRRTLLESCVKWLIVSFNGGQQDDNTQDQEKEMLLRLNALLHALNDIDPGDWQKFVKTGLKFRYQDHTFLKTLLTAVQLLYGPESSVRTKLIQLPVVHMMLMQHSLFLPTLLKSDREESPDSQVKEALVDLMLTVVEMCPSVCESSHFAVLLGAYGATLSVLDQKILLLLRAYEQNKLSLINFRVLLWGPAAVEHHKTCRSLGRSLWQQPSVGDILRLLDRDRMMQTILHFPQNQKLLPPKDTEELIFKDKSRVDLDGLYDPCFLLQLFSELTRPEFVVDCRKFLDSNALGLTVVALSSYDPQMRALAYHVLAAYYSHLEGARFQEQPQLLYLLDVVRNGIRTQDMRLTFTLALFIAKAALQILKPEEHMYLKVSNFLLSHEYLNMDKVPGFYQFFYSSDFEQKTEQEWVFGLLRQGIRDKQCYELCARRGIFHIILSFFHSPLCDEAAQNWILEILQNAAQVARSAYEIIRDYSLLTWILHILESKFLETPLLSNVISLLHTLWVTNLGDKAVEWESQRPCQPGSREPAKRLALHLINEFLYVLIVLMKHLRPTLAPVQLTNFFGTLDSVLRYRATVIQAFRDMNRFTVNETVLSTKDVLVLLHKWSLIERDLKLQEDLRAAIEKGQARELMKMLKDKNKPVMPARAKGPRGRKRRPEEAEEMADPELMASTLETCKGLLRSILTYWGPVIPGPDPTQEPVDSASPESDAPGPVYAAASLAVSWVLRSVAEHPLSRAEAAGLVGWLKSHILPHPVVVADLLKDGAVRSSIFKLYSRLCGAEGLAGPAQEVACLFNTVMLQLVAAQGRAGSPFHPAMEALSLSSLSEKDEAAQASAAFLVSLYIKDIWLGAQRPDTLLTHIRMVCEAADDAPSSEEEAIVVLCKDAASAASDA</sequence>
<feature type="region of interest" description="Disordered" evidence="1">
    <location>
        <begin position="1"/>
        <end position="47"/>
    </location>
</feature>
<dbReference type="InterPro" id="IPR032436">
    <property type="entry name" value="URB1_C"/>
</dbReference>
<dbReference type="SUPFAM" id="SSF48371">
    <property type="entry name" value="ARM repeat"/>
    <property type="match status" value="1"/>
</dbReference>
<dbReference type="PANTHER" id="PTHR13500">
    <property type="entry name" value="NUCLEOLAR PRERIBOSOMAL-ASSOCIATED PROTEIN 1"/>
    <property type="match status" value="1"/>
</dbReference>
<organism evidence="4">
    <name type="scientific">Pongo abelii</name>
    <name type="common">Sumatran orangutan</name>
    <name type="synonym">Pongo pygmaeus abelii</name>
    <dbReference type="NCBI Taxonomy" id="9601"/>
    <lineage>
        <taxon>Eukaryota</taxon>
        <taxon>Metazoa</taxon>
        <taxon>Chordata</taxon>
        <taxon>Craniata</taxon>
        <taxon>Vertebrata</taxon>
        <taxon>Euteleostomi</taxon>
        <taxon>Mammalia</taxon>
        <taxon>Eutheria</taxon>
        <taxon>Euarchontoglires</taxon>
        <taxon>Primates</taxon>
        <taxon>Haplorrhini</taxon>
        <taxon>Catarrhini</taxon>
        <taxon>Hominidae</taxon>
        <taxon>Pongo</taxon>
    </lineage>
</organism>
<dbReference type="InterPro" id="IPR039844">
    <property type="entry name" value="URB1"/>
</dbReference>
<evidence type="ECO:0000256" key="1">
    <source>
        <dbReference type="SAM" id="MobiDB-lite"/>
    </source>
</evidence>
<dbReference type="Pfam" id="PF16201">
    <property type="entry name" value="NopRA1"/>
    <property type="match status" value="1"/>
</dbReference>
<evidence type="ECO:0000313" key="4">
    <source>
        <dbReference type="EMBL" id="PNJ45901.1"/>
    </source>
</evidence>
<dbReference type="GO" id="GO:0000463">
    <property type="term" value="P:maturation of LSU-rRNA from tricistronic rRNA transcript (SSU-rRNA, 5.8S rRNA, LSU-rRNA)"/>
    <property type="evidence" value="ECO:0007669"/>
    <property type="project" value="TreeGrafter"/>
</dbReference>
<accession>A0A2J8UKV9</accession>